<accession>A0ABP7AZ93</accession>
<dbReference type="Gene3D" id="2.60.120.10">
    <property type="entry name" value="Jelly Rolls"/>
    <property type="match status" value="1"/>
</dbReference>
<dbReference type="InterPro" id="IPR014710">
    <property type="entry name" value="RmlC-like_jellyroll"/>
</dbReference>
<reference evidence="4" key="1">
    <citation type="journal article" date="2019" name="Int. J. Syst. Evol. Microbiol.">
        <title>The Global Catalogue of Microorganisms (GCM) 10K type strain sequencing project: providing services to taxonomists for standard genome sequencing and annotation.</title>
        <authorList>
            <consortium name="The Broad Institute Genomics Platform"/>
            <consortium name="The Broad Institute Genome Sequencing Center for Infectious Disease"/>
            <person name="Wu L."/>
            <person name="Ma J."/>
        </authorList>
    </citation>
    <scope>NUCLEOTIDE SEQUENCE [LARGE SCALE GENOMIC DNA]</scope>
    <source>
        <strain evidence="4">JCM 16904</strain>
    </source>
</reference>
<evidence type="ECO:0000259" key="2">
    <source>
        <dbReference type="Pfam" id="PF07883"/>
    </source>
</evidence>
<feature type="domain" description="Cupin type-2" evidence="2">
    <location>
        <begin position="71"/>
        <end position="143"/>
    </location>
</feature>
<dbReference type="Proteomes" id="UP001500902">
    <property type="component" value="Unassembled WGS sequence"/>
</dbReference>
<dbReference type="CDD" id="cd02234">
    <property type="entry name" value="cupin_BLR7677-like"/>
    <property type="match status" value="1"/>
</dbReference>
<organism evidence="3 4">
    <name type="scientific">Nonomuraea antimicrobica</name>
    <dbReference type="NCBI Taxonomy" id="561173"/>
    <lineage>
        <taxon>Bacteria</taxon>
        <taxon>Bacillati</taxon>
        <taxon>Actinomycetota</taxon>
        <taxon>Actinomycetes</taxon>
        <taxon>Streptosporangiales</taxon>
        <taxon>Streptosporangiaceae</taxon>
        <taxon>Nonomuraea</taxon>
    </lineage>
</organism>
<feature type="chain" id="PRO_5047084142" evidence="1">
    <location>
        <begin position="20"/>
        <end position="158"/>
    </location>
</feature>
<feature type="signal peptide" evidence="1">
    <location>
        <begin position="1"/>
        <end position="19"/>
    </location>
</feature>
<dbReference type="PROSITE" id="PS51257">
    <property type="entry name" value="PROKAR_LIPOPROTEIN"/>
    <property type="match status" value="1"/>
</dbReference>
<keyword evidence="4" id="KW-1185">Reference proteome</keyword>
<sequence length="158" mass="16427">MIRVRFACGVLTAAGLVTAACALPAEHATGTAPVAAGMPVAAVTQPPPETLSPLYDQALPGVAGKTFTSALVDFPPAARAVPHRHGNAFVYAYVLQGTVRSRLGDGPVRTYRQGQNWVEPPGAHHVLTENTSRTAPARLLVIFISDTGAKLKVEAPPG</sequence>
<protein>
    <submittedName>
        <fullName evidence="3">Cupin domain-containing protein</fullName>
    </submittedName>
</protein>
<evidence type="ECO:0000313" key="4">
    <source>
        <dbReference type="Proteomes" id="UP001500902"/>
    </source>
</evidence>
<comment type="caution">
    <text evidence="3">The sequence shown here is derived from an EMBL/GenBank/DDBJ whole genome shotgun (WGS) entry which is preliminary data.</text>
</comment>
<evidence type="ECO:0000313" key="3">
    <source>
        <dbReference type="EMBL" id="GAA3643146.1"/>
    </source>
</evidence>
<dbReference type="InterPro" id="IPR011051">
    <property type="entry name" value="RmlC_Cupin_sf"/>
</dbReference>
<dbReference type="PANTHER" id="PTHR38599:SF1">
    <property type="entry name" value="CUPIN DOMAIN PROTEIN (AFU_ORTHOLOGUE AFUA_3G13620)"/>
    <property type="match status" value="1"/>
</dbReference>
<gene>
    <name evidence="3" type="ORF">GCM10022224_001910</name>
</gene>
<dbReference type="PANTHER" id="PTHR38599">
    <property type="entry name" value="CUPIN DOMAIN PROTEIN (AFU_ORTHOLOGUE AFUA_3G13620)"/>
    <property type="match status" value="1"/>
</dbReference>
<dbReference type="RefSeq" id="WP_344871893.1">
    <property type="nucleotide sequence ID" value="NZ_BAAAZP010000003.1"/>
</dbReference>
<dbReference type="EMBL" id="BAAAZP010000003">
    <property type="protein sequence ID" value="GAA3643146.1"/>
    <property type="molecule type" value="Genomic_DNA"/>
</dbReference>
<evidence type="ECO:0000256" key="1">
    <source>
        <dbReference type="SAM" id="SignalP"/>
    </source>
</evidence>
<name>A0ABP7AZ93_9ACTN</name>
<keyword evidence="1" id="KW-0732">Signal</keyword>
<dbReference type="InterPro" id="IPR013096">
    <property type="entry name" value="Cupin_2"/>
</dbReference>
<dbReference type="Pfam" id="PF07883">
    <property type="entry name" value="Cupin_2"/>
    <property type="match status" value="1"/>
</dbReference>
<dbReference type="SUPFAM" id="SSF51182">
    <property type="entry name" value="RmlC-like cupins"/>
    <property type="match status" value="1"/>
</dbReference>
<proteinExistence type="predicted"/>